<evidence type="ECO:0000256" key="5">
    <source>
        <dbReference type="ARBA" id="ARBA00023004"/>
    </source>
</evidence>
<dbReference type="InterPro" id="IPR007197">
    <property type="entry name" value="rSAM"/>
</dbReference>
<reference evidence="10" key="1">
    <citation type="journal article" date="2018" name="Antonie Van Leeuwenhoek">
        <title>Proteinivorax hydrogeniformans sp. nov., an anaerobic, haloalkaliphilic bacterium fermenting proteinaceous compounds with high hydrogen production.</title>
        <authorList>
            <person name="Boltyanskaya Y."/>
            <person name="Detkova E."/>
            <person name="Pimenov N."/>
            <person name="Kevbrin V."/>
        </authorList>
    </citation>
    <scope>NUCLEOTIDE SEQUENCE</scope>
    <source>
        <strain evidence="10">Z-710</strain>
    </source>
</reference>
<feature type="binding site" evidence="8">
    <location>
        <position position="39"/>
    </location>
    <ligand>
        <name>[4Fe-4S] cluster</name>
        <dbReference type="ChEBI" id="CHEBI:49883"/>
        <note>4Fe-4S-S-AdoMet</note>
    </ligand>
</feature>
<dbReference type="GO" id="GO:0051539">
    <property type="term" value="F:4 iron, 4 sulfur cluster binding"/>
    <property type="evidence" value="ECO:0007669"/>
    <property type="project" value="UniProtKB-UniRule"/>
</dbReference>
<evidence type="ECO:0000256" key="8">
    <source>
        <dbReference type="HAMAP-Rule" id="MF_00917"/>
    </source>
</evidence>
<sequence length="228" mass="26173">MTKYNIIEKFCSIDGEGPTAGEISTFIRFGRCNLKCTWCDTDYSTGENVYGEQMTAEEIYDFIAQNGTENVTITGGEPLIQKDIDKVLVFLSQKQQLKIQIETNGSVSIDRFKDKLIRENCGQNVRFILDYKLPLSKMEQHMDKSNLKAVGKEDVYKFVIGSDEDLKTAYNIINEYSLTEKCLVYFSPVIGKIEPTEIVDFMKKHKLNKIKLQLQLHKIIWSPDMRGV</sequence>
<dbReference type="GO" id="GO:0008616">
    <property type="term" value="P:tRNA queuosine(34) biosynthetic process"/>
    <property type="evidence" value="ECO:0007669"/>
    <property type="project" value="UniProtKB-UniRule"/>
</dbReference>
<dbReference type="SFLD" id="SFLDG01067">
    <property type="entry name" value="SPASM/twitch_domain_containing"/>
    <property type="match status" value="1"/>
</dbReference>
<name>A0AAU8HRP8_9FIRM</name>
<feature type="binding site" evidence="8">
    <location>
        <position position="32"/>
    </location>
    <ligand>
        <name>[4Fe-4S] cluster</name>
        <dbReference type="ChEBI" id="CHEBI:49883"/>
        <note>4Fe-4S-S-AdoMet</note>
    </ligand>
</feature>
<comment type="pathway">
    <text evidence="8">Purine metabolism; 7-cyano-7-deazaguanine biosynthesis.</text>
</comment>
<dbReference type="GO" id="GO:1904047">
    <property type="term" value="F:S-adenosyl-L-methionine binding"/>
    <property type="evidence" value="ECO:0007669"/>
    <property type="project" value="UniProtKB-UniRule"/>
</dbReference>
<comment type="subunit">
    <text evidence="8">Homodimer.</text>
</comment>
<dbReference type="Pfam" id="PF04055">
    <property type="entry name" value="Radical_SAM"/>
    <property type="match status" value="1"/>
</dbReference>
<comment type="cofactor">
    <cofactor evidence="8">
        <name>[4Fe-4S] cluster</name>
        <dbReference type="ChEBI" id="CHEBI:49883"/>
    </cofactor>
    <text evidence="8">Binds 1 [4Fe-4S] cluster. The cluster is coordinated with 3 cysteines and an exchangeable S-adenosyl-L-methionine.</text>
</comment>
<evidence type="ECO:0000313" key="10">
    <source>
        <dbReference type="EMBL" id="XCI28235.1"/>
    </source>
</evidence>
<dbReference type="AlphaFoldDB" id="A0AAU8HRP8"/>
<feature type="binding site" evidence="8">
    <location>
        <position position="28"/>
    </location>
    <ligand>
        <name>substrate</name>
    </ligand>
</feature>
<dbReference type="HAMAP" id="MF_00917">
    <property type="entry name" value="QueE"/>
    <property type="match status" value="1"/>
</dbReference>
<dbReference type="GO" id="GO:0016840">
    <property type="term" value="F:carbon-nitrogen lyase activity"/>
    <property type="evidence" value="ECO:0007669"/>
    <property type="project" value="UniProtKB-UniRule"/>
</dbReference>
<comment type="similarity">
    <text evidence="8">Belongs to the radical SAM superfamily. 7-carboxy-7-deazaguanine synthase family.</text>
</comment>
<dbReference type="PANTHER" id="PTHR42836">
    <property type="entry name" value="7-CARBOXY-7-DEAZAGUANINE SYNTHASE"/>
    <property type="match status" value="1"/>
</dbReference>
<dbReference type="EMBL" id="CP159485">
    <property type="protein sequence ID" value="XCI28235.1"/>
    <property type="molecule type" value="Genomic_DNA"/>
</dbReference>
<dbReference type="PROSITE" id="PS51918">
    <property type="entry name" value="RADICAL_SAM"/>
    <property type="match status" value="1"/>
</dbReference>
<keyword evidence="1 8" id="KW-0004">4Fe-4S</keyword>
<dbReference type="CDD" id="cd01335">
    <property type="entry name" value="Radical_SAM"/>
    <property type="match status" value="1"/>
</dbReference>
<evidence type="ECO:0000256" key="2">
    <source>
        <dbReference type="ARBA" id="ARBA00022691"/>
    </source>
</evidence>
<comment type="cofactor">
    <cofactor evidence="8">
        <name>S-adenosyl-L-methionine</name>
        <dbReference type="ChEBI" id="CHEBI:59789"/>
    </cofactor>
    <text evidence="8">Binds 1 S-adenosyl-L-methionine per subunit.</text>
</comment>
<dbReference type="SUPFAM" id="SSF102114">
    <property type="entry name" value="Radical SAM enzymes"/>
    <property type="match status" value="1"/>
</dbReference>
<evidence type="ECO:0000256" key="4">
    <source>
        <dbReference type="ARBA" id="ARBA00022842"/>
    </source>
</evidence>
<organism evidence="10">
    <name type="scientific">Proteinivorax hydrogeniformans</name>
    <dbReference type="NCBI Taxonomy" id="1826727"/>
    <lineage>
        <taxon>Bacteria</taxon>
        <taxon>Bacillati</taxon>
        <taxon>Bacillota</taxon>
        <taxon>Clostridia</taxon>
        <taxon>Eubacteriales</taxon>
        <taxon>Proteinivoracaceae</taxon>
        <taxon>Proteinivorax</taxon>
    </lineage>
</organism>
<feature type="binding site" evidence="8">
    <location>
        <position position="41"/>
    </location>
    <ligand>
        <name>Mg(2+)</name>
        <dbReference type="ChEBI" id="CHEBI:18420"/>
    </ligand>
</feature>
<evidence type="ECO:0000256" key="3">
    <source>
        <dbReference type="ARBA" id="ARBA00022723"/>
    </source>
</evidence>
<keyword evidence="7 8" id="KW-0456">Lyase</keyword>
<evidence type="ECO:0000256" key="7">
    <source>
        <dbReference type="ARBA" id="ARBA00023239"/>
    </source>
</evidence>
<dbReference type="EC" id="4.3.99.3" evidence="8"/>
<dbReference type="Gene3D" id="3.20.20.70">
    <property type="entry name" value="Aldolase class I"/>
    <property type="match status" value="1"/>
</dbReference>
<keyword evidence="6 8" id="KW-0411">Iron-sulfur</keyword>
<keyword evidence="3 8" id="KW-0479">Metal-binding</keyword>
<comment type="caution">
    <text evidence="8">Lacks conserved residue(s) required for the propagation of feature annotation.</text>
</comment>
<feature type="binding site" evidence="8">
    <location>
        <begin position="38"/>
        <end position="40"/>
    </location>
    <ligand>
        <name>S-adenosyl-L-methionine</name>
        <dbReference type="ChEBI" id="CHEBI:59789"/>
    </ligand>
</feature>
<dbReference type="GO" id="GO:0000287">
    <property type="term" value="F:magnesium ion binding"/>
    <property type="evidence" value="ECO:0007669"/>
    <property type="project" value="UniProtKB-UniRule"/>
</dbReference>
<feature type="binding site" evidence="8">
    <location>
        <position position="76"/>
    </location>
    <ligand>
        <name>S-adenosyl-L-methionine</name>
        <dbReference type="ChEBI" id="CHEBI:59789"/>
    </ligand>
</feature>
<dbReference type="SFLD" id="SFLDS00029">
    <property type="entry name" value="Radical_SAM"/>
    <property type="match status" value="1"/>
</dbReference>
<feature type="binding site" evidence="8">
    <location>
        <position position="36"/>
    </location>
    <ligand>
        <name>[4Fe-4S] cluster</name>
        <dbReference type="ChEBI" id="CHEBI:49883"/>
        <note>4Fe-4S-S-AdoMet</note>
    </ligand>
</feature>
<comment type="catalytic activity">
    <reaction evidence="8">
        <text>6-carboxy-5,6,7,8-tetrahydropterin + H(+) = 7-carboxy-7-carbaguanine + NH4(+)</text>
        <dbReference type="Rhea" id="RHEA:27974"/>
        <dbReference type="ChEBI" id="CHEBI:15378"/>
        <dbReference type="ChEBI" id="CHEBI:28938"/>
        <dbReference type="ChEBI" id="CHEBI:61032"/>
        <dbReference type="ChEBI" id="CHEBI:61036"/>
        <dbReference type="EC" id="4.3.99.3"/>
    </reaction>
</comment>
<dbReference type="PIRSF" id="PIRSF000370">
    <property type="entry name" value="QueE"/>
    <property type="match status" value="1"/>
</dbReference>
<gene>
    <name evidence="8 10" type="primary">queE</name>
    <name evidence="10" type="ORF">PRVXH_002186</name>
</gene>
<proteinExistence type="inferred from homology"/>
<feature type="binding site" evidence="8">
    <location>
        <begin position="13"/>
        <end position="15"/>
    </location>
    <ligand>
        <name>substrate</name>
    </ligand>
</feature>
<dbReference type="InterPro" id="IPR013785">
    <property type="entry name" value="Aldolase_TIM"/>
</dbReference>
<dbReference type="InterPro" id="IPR024924">
    <property type="entry name" value="7-CO-7-deazaguanine_synth-like"/>
</dbReference>
<dbReference type="PANTHER" id="PTHR42836:SF1">
    <property type="entry name" value="7-CARBOXY-7-DEAZAGUANINE SYNTHASE"/>
    <property type="match status" value="1"/>
</dbReference>
<keyword evidence="8" id="KW-0671">Queuosine biosynthesis</keyword>
<keyword evidence="2 8" id="KW-0949">S-adenosyl-L-methionine</keyword>
<dbReference type="InterPro" id="IPR023868">
    <property type="entry name" value="7-CO-7-deazaGua_synth_put_Clo"/>
</dbReference>
<comment type="function">
    <text evidence="8">Catalyzes the complex heterocyclic radical-mediated conversion of 6-carboxy-5,6,7,8-tetrahydropterin (CPH4) to 7-carboxy-7-deazaguanine (CDG), a step common to the biosynthetic pathways of all 7-deazapurine-containing compounds.</text>
</comment>
<feature type="binding site" evidence="8">
    <location>
        <position position="74"/>
    </location>
    <ligand>
        <name>substrate</name>
    </ligand>
</feature>
<dbReference type="NCBIfam" id="TIGR03963">
    <property type="entry name" value="rSAM_QueE_Clost"/>
    <property type="match status" value="1"/>
</dbReference>
<evidence type="ECO:0000256" key="1">
    <source>
        <dbReference type="ARBA" id="ARBA00022485"/>
    </source>
</evidence>
<evidence type="ECO:0000256" key="6">
    <source>
        <dbReference type="ARBA" id="ARBA00023014"/>
    </source>
</evidence>
<evidence type="ECO:0000259" key="9">
    <source>
        <dbReference type="PROSITE" id="PS51918"/>
    </source>
</evidence>
<keyword evidence="4 8" id="KW-0460">Magnesium</keyword>
<accession>A0AAU8HRP8</accession>
<dbReference type="InterPro" id="IPR058240">
    <property type="entry name" value="rSAM_sf"/>
</dbReference>
<reference evidence="10" key="2">
    <citation type="submission" date="2024-06" db="EMBL/GenBank/DDBJ databases">
        <authorList>
            <person name="Petrova K.O."/>
            <person name="Toshchakov S.V."/>
            <person name="Boltjanskaja Y.V."/>
            <person name="Kevbrin V.V."/>
        </authorList>
    </citation>
    <scope>NUCLEOTIDE SEQUENCE</scope>
    <source>
        <strain evidence="10">Z-710</strain>
    </source>
</reference>
<feature type="domain" description="Radical SAM core" evidence="9">
    <location>
        <begin position="15"/>
        <end position="224"/>
    </location>
</feature>
<keyword evidence="5 8" id="KW-0408">Iron</keyword>
<comment type="cofactor">
    <cofactor evidence="8">
        <name>Mg(2+)</name>
        <dbReference type="ChEBI" id="CHEBI:18420"/>
    </cofactor>
</comment>
<dbReference type="RefSeq" id="WP_353892809.1">
    <property type="nucleotide sequence ID" value="NZ_CP159485.1"/>
</dbReference>
<protein>
    <recommendedName>
        <fullName evidence="8">7-carboxy-7-deazaguanine synthase</fullName>
        <shortName evidence="8">CDG synthase</shortName>
        <ecNumber evidence="8">4.3.99.3</ecNumber>
    </recommendedName>
    <alternativeName>
        <fullName evidence="8">Queuosine biosynthesis protein QueE</fullName>
    </alternativeName>
</protein>